<evidence type="ECO:0000313" key="3">
    <source>
        <dbReference type="Proteomes" id="UP000194218"/>
    </source>
</evidence>
<dbReference type="InterPro" id="IPR004360">
    <property type="entry name" value="Glyas_Fos-R_dOase_dom"/>
</dbReference>
<dbReference type="PANTHER" id="PTHR36437:SF2">
    <property type="entry name" value="GLYOXALASE_BLEOMYCIN RESISTANCE PROTEIN_DIOXYGENASE"/>
    <property type="match status" value="1"/>
</dbReference>
<dbReference type="PROSITE" id="PS51819">
    <property type="entry name" value="VOC"/>
    <property type="match status" value="1"/>
</dbReference>
<keyword evidence="3" id="KW-1185">Reference proteome</keyword>
<dbReference type="AlphaFoldDB" id="A0A1W7CYJ1"/>
<dbReference type="Gene3D" id="3.10.180.10">
    <property type="entry name" value="2,3-Dihydroxybiphenyl 1,2-Dioxygenase, domain 1"/>
    <property type="match status" value="1"/>
</dbReference>
<feature type="domain" description="VOC" evidence="1">
    <location>
        <begin position="4"/>
        <end position="133"/>
    </location>
</feature>
<proteinExistence type="predicted"/>
<organism evidence="2 3">
    <name type="scientific">Streptomyces marincola</name>
    <dbReference type="NCBI Taxonomy" id="2878388"/>
    <lineage>
        <taxon>Bacteria</taxon>
        <taxon>Bacillati</taxon>
        <taxon>Actinomycetota</taxon>
        <taxon>Actinomycetes</taxon>
        <taxon>Kitasatosporales</taxon>
        <taxon>Streptomycetaceae</taxon>
        <taxon>Streptomyces</taxon>
    </lineage>
</organism>
<evidence type="ECO:0000259" key="1">
    <source>
        <dbReference type="PROSITE" id="PS51819"/>
    </source>
</evidence>
<dbReference type="EMBL" id="CP021121">
    <property type="protein sequence ID" value="ARQ69400.1"/>
    <property type="molecule type" value="Genomic_DNA"/>
</dbReference>
<dbReference type="KEGG" id="smao:CAG99_11430"/>
<dbReference type="SUPFAM" id="SSF54593">
    <property type="entry name" value="Glyoxalase/Bleomycin resistance protein/Dihydroxybiphenyl dioxygenase"/>
    <property type="match status" value="1"/>
</dbReference>
<dbReference type="Proteomes" id="UP000194218">
    <property type="component" value="Chromosome"/>
</dbReference>
<gene>
    <name evidence="2" type="ORF">CAG99_11430</name>
</gene>
<dbReference type="InterPro" id="IPR037523">
    <property type="entry name" value="VOC_core"/>
</dbReference>
<sequence>MIKGIALTTVWSTDQERDVAFFTGKLGFEVRSDLFMGDVRWVTVGVPGQPDIEFALMRPDGPGLDPESARMLTTLVTKGLIGGGALRTDDCRGDHRRFAAAGVEFVQGPQERPYGVEAIFRDPTGNWYSLTERRAELDLDKPWA</sequence>
<dbReference type="PANTHER" id="PTHR36437">
    <property type="entry name" value="GLYOXALASE/BLEOMYCIN RESISTANCE PROTEIN/DIOXYGENASE"/>
    <property type="match status" value="1"/>
</dbReference>
<name>A0A1W7CYJ1_9ACTN</name>
<dbReference type="OrthoDB" id="9794917at2"/>
<reference evidence="2 3" key="1">
    <citation type="submission" date="2017-05" db="EMBL/GenBank/DDBJ databases">
        <title>Complete genome sequence of Streptomyces sp. SCSIO 03032 revealed the diverse biosynthetic pathways for its bioactive secondary metabolites.</title>
        <authorList>
            <person name="Ma L."/>
            <person name="Zhu Y."/>
            <person name="Zhang W."/>
            <person name="Zhang G."/>
            <person name="Tian X."/>
            <person name="Zhang S."/>
            <person name="Zhang C."/>
        </authorList>
    </citation>
    <scope>NUCLEOTIDE SEQUENCE [LARGE SCALE GENOMIC DNA]</scope>
    <source>
        <strain evidence="2 3">SCSIO 03032</strain>
    </source>
</reference>
<evidence type="ECO:0000313" key="2">
    <source>
        <dbReference type="EMBL" id="ARQ69400.1"/>
    </source>
</evidence>
<dbReference type="InterPro" id="IPR029068">
    <property type="entry name" value="Glyas_Bleomycin-R_OHBP_Dase"/>
</dbReference>
<accession>A0A1W7CYJ1</accession>
<dbReference type="RefSeq" id="WP_086159205.1">
    <property type="nucleotide sequence ID" value="NZ_CP021121.1"/>
</dbReference>
<protein>
    <submittedName>
        <fullName evidence="2">Glyoxalase</fullName>
    </submittedName>
</protein>
<dbReference type="Pfam" id="PF00903">
    <property type="entry name" value="Glyoxalase"/>
    <property type="match status" value="1"/>
</dbReference>